<evidence type="ECO:0008006" key="7">
    <source>
        <dbReference type="Google" id="ProtNLM"/>
    </source>
</evidence>
<keyword evidence="1" id="KW-0833">Ubl conjugation pathway</keyword>
<keyword evidence="6" id="KW-1185">Reference proteome</keyword>
<dbReference type="InterPro" id="IPR006865">
    <property type="entry name" value="DUF629"/>
</dbReference>
<evidence type="ECO:0000259" key="3">
    <source>
        <dbReference type="Pfam" id="PF04780"/>
    </source>
</evidence>
<dbReference type="InterPro" id="IPR052398">
    <property type="entry name" value="Ubiquitin_hydrolase_53/54"/>
</dbReference>
<reference evidence="5 6" key="1">
    <citation type="journal article" date="2013" name="Front. Plant Sci.">
        <title>The Reference Genome of the Halophytic Plant Eutrema salsugineum.</title>
        <authorList>
            <person name="Yang R."/>
            <person name="Jarvis D.E."/>
            <person name="Chen H."/>
            <person name="Beilstein M.A."/>
            <person name="Grimwood J."/>
            <person name="Jenkins J."/>
            <person name="Shu S."/>
            <person name="Prochnik S."/>
            <person name="Xin M."/>
            <person name="Ma C."/>
            <person name="Schmutz J."/>
            <person name="Wing R.A."/>
            <person name="Mitchell-Olds T."/>
            <person name="Schumaker K.S."/>
            <person name="Wang X."/>
        </authorList>
    </citation>
    <scope>NUCLEOTIDE SEQUENCE [LARGE SCALE GENOMIC DNA]</scope>
</reference>
<evidence type="ECO:0000256" key="1">
    <source>
        <dbReference type="ARBA" id="ARBA00022786"/>
    </source>
</evidence>
<evidence type="ECO:0000259" key="4">
    <source>
        <dbReference type="Pfam" id="PF04781"/>
    </source>
</evidence>
<feature type="domain" description="DUF627" evidence="4">
    <location>
        <begin position="29"/>
        <end position="133"/>
    </location>
</feature>
<evidence type="ECO:0000313" key="5">
    <source>
        <dbReference type="EMBL" id="ESQ52018.1"/>
    </source>
</evidence>
<dbReference type="Proteomes" id="UP000030689">
    <property type="component" value="Unassembled WGS sequence"/>
</dbReference>
<name>V4MHK4_EUTSA</name>
<feature type="domain" description="DUF629" evidence="3">
    <location>
        <begin position="200"/>
        <end position="650"/>
    </location>
</feature>
<sequence length="718" mass="83417">MNSESGEETKKKIRDAYRLARGFLKDSDHNHIKALATTQKTISAHGTNPFCSVHHLVQGEIFSLLASKTDAPDVKCLFLFASLDSYSSSSRLYPQDVRSFSGYATSLIELGDKLGINNFYAKALSKANNGLTMLQSQRTSQSLEYIKGLEKNLQDIINRATRKMATRLPAVTFSDRSMASQMVLLNEQEKRYANPSADEFKMFWINLDDKAKKNFMVVDATKLIEYIHEKYDNKVKENFQKCLCVLDDFRWRVWKCHLCPQVNYCFTDCMRHVFDNHVNRFVPQVSARPKCVSKSLSDMICFGDWEPVDIAAAANLIKSSKRRGEEFVYVNGWYHWPVAKDEERKHILKQFAEVLKSSCPNENNTLSCTLWNWIIDYTEEKLKIPSVPGAYLDKCGFFKNPQCICFLDVKELKYIFDYTTQLTTDVRIKLVSTAVNRFWKKSLFKERIDFERGTNNLLLDERLLYEGEHHFDDVGTVRTFKSSGIYDHVIPKGDNFVSWVLDCPKIDADIVSQVADRVQNLDIWLAALRIVRCTVGEVGSNYDLKQKMLTYHEMLDVAEAICAKEDKRKNVNLRSRYAWQLQMECEEYIKHDKHFFLNVVRDVLEGTESPRFEEIEDTKLMEFISRHSTTVQNDFVKESLLNLRNSLTKKLHLIDSKILLSEFMLKELHEFPKLSIIDNRLVVFPFVKMFLQDKLRREMMSIAAGDSDERDPKKGRRF</sequence>
<accession>V4MHK4</accession>
<gene>
    <name evidence="5" type="ORF">EUTSA_v10017837mg</name>
</gene>
<protein>
    <recommendedName>
        <fullName evidence="7">DUF629 domain-containing protein</fullName>
    </recommendedName>
</protein>
<dbReference type="Pfam" id="PF04780">
    <property type="entry name" value="DUF629"/>
    <property type="match status" value="1"/>
</dbReference>
<dbReference type="OMA" id="YTERNLQ"/>
<keyword evidence="2" id="KW-0378">Hydrolase</keyword>
<dbReference type="EMBL" id="KI517385">
    <property type="protein sequence ID" value="ESQ52018.1"/>
    <property type="molecule type" value="Genomic_DNA"/>
</dbReference>
<dbReference type="KEGG" id="eus:EUTSA_v10017837mg"/>
<dbReference type="Pfam" id="PF04781">
    <property type="entry name" value="DUF627"/>
    <property type="match status" value="1"/>
</dbReference>
<evidence type="ECO:0000256" key="2">
    <source>
        <dbReference type="ARBA" id="ARBA00022801"/>
    </source>
</evidence>
<organism evidence="5 6">
    <name type="scientific">Eutrema salsugineum</name>
    <name type="common">Saltwater cress</name>
    <name type="synonym">Sisymbrium salsugineum</name>
    <dbReference type="NCBI Taxonomy" id="72664"/>
    <lineage>
        <taxon>Eukaryota</taxon>
        <taxon>Viridiplantae</taxon>
        <taxon>Streptophyta</taxon>
        <taxon>Embryophyta</taxon>
        <taxon>Tracheophyta</taxon>
        <taxon>Spermatophyta</taxon>
        <taxon>Magnoliopsida</taxon>
        <taxon>eudicotyledons</taxon>
        <taxon>Gunneridae</taxon>
        <taxon>Pentapetalae</taxon>
        <taxon>rosids</taxon>
        <taxon>malvids</taxon>
        <taxon>Brassicales</taxon>
        <taxon>Brassicaceae</taxon>
        <taxon>Eutremeae</taxon>
        <taxon>Eutrema</taxon>
    </lineage>
</organism>
<dbReference type="eggNOG" id="KOG1887">
    <property type="taxonomic scope" value="Eukaryota"/>
</dbReference>
<proteinExistence type="predicted"/>
<dbReference type="InterPro" id="IPR006866">
    <property type="entry name" value="DUF627_N"/>
</dbReference>
<dbReference type="PANTHER" id="PTHR22975">
    <property type="entry name" value="UBIQUITIN SPECIFIC PROTEINASE"/>
    <property type="match status" value="1"/>
</dbReference>
<dbReference type="OrthoDB" id="1052909at2759"/>
<dbReference type="GO" id="GO:0016787">
    <property type="term" value="F:hydrolase activity"/>
    <property type="evidence" value="ECO:0007669"/>
    <property type="project" value="UniProtKB-KW"/>
</dbReference>
<dbReference type="Gramene" id="ESQ52018">
    <property type="protein sequence ID" value="ESQ52018"/>
    <property type="gene ID" value="EUTSA_v10017837mg"/>
</dbReference>
<dbReference type="PANTHER" id="PTHR22975:SF24">
    <property type="entry name" value="CARBOXYL-TERMINAL HYDROLASE-LIKE PROTEIN, PUTATIVE (DUF627 AND DUF629)-RELATED"/>
    <property type="match status" value="1"/>
</dbReference>
<dbReference type="AlphaFoldDB" id="V4MHK4"/>
<evidence type="ECO:0000313" key="6">
    <source>
        <dbReference type="Proteomes" id="UP000030689"/>
    </source>
</evidence>